<dbReference type="RefSeq" id="WP_079565675.1">
    <property type="nucleotide sequence ID" value="NZ_LT670818.1"/>
</dbReference>
<evidence type="ECO:0000256" key="1">
    <source>
        <dbReference type="ARBA" id="ARBA00004651"/>
    </source>
</evidence>
<feature type="transmembrane region" description="Helical" evidence="7">
    <location>
        <begin position="218"/>
        <end position="235"/>
    </location>
</feature>
<keyword evidence="4 7" id="KW-0812">Transmembrane</keyword>
<keyword evidence="5 7" id="KW-1133">Transmembrane helix</keyword>
<keyword evidence="6 7" id="KW-0472">Membrane</keyword>
<dbReference type="GO" id="GO:0022857">
    <property type="term" value="F:transmembrane transporter activity"/>
    <property type="evidence" value="ECO:0007669"/>
    <property type="project" value="InterPro"/>
</dbReference>
<gene>
    <name evidence="9" type="ORF">SAMN05444169_1819</name>
</gene>
<dbReference type="SUPFAM" id="SSF103473">
    <property type="entry name" value="MFS general substrate transporter"/>
    <property type="match status" value="1"/>
</dbReference>
<feature type="transmembrane region" description="Helical" evidence="7">
    <location>
        <begin position="318"/>
        <end position="338"/>
    </location>
</feature>
<feature type="transmembrane region" description="Helical" evidence="7">
    <location>
        <begin position="62"/>
        <end position="82"/>
    </location>
</feature>
<dbReference type="Gene3D" id="1.20.1720.10">
    <property type="entry name" value="Multidrug resistance protein D"/>
    <property type="match status" value="1"/>
</dbReference>
<sequence>MSAAAIQADSPASASGRAVNPWVIAILVALASFMEVLDTTIANVALPYIAGGMGVSEDEASWVVTTYLVANAIILTASSYLAKRFGRKPFFLISLGLFTLSSLLCGNAPNLNALLLFRILQGVGGGGMVPVAQSILADSFPPAKRGQAFALFGVAVVVAPVVGPTLGGWLSDNISWQWCFLVNVPVGVFAMAMIALVLREPKTARAERQSQQGNKFDVVGFILIATFLGALEVVLDRGLEYDWFGSPFIVTFATICGLAFVLMIPWEMSHRNPAVDLRMVASRQFGACFLVMLATGAILLATTQFLPQLVQQDFGYTATWAGLMLSPGGLVTMVMMFVVGRLAARVQPKYLIVAGAVIVALSMYDMTNVYGDLGFWYMARLRMLFGIGLPLIFVPIMTASFDGIHPSKTDQASAIINAARNTGGSIGVSIVSNVLTHRQQFHQNRLVEQVIPSSPQYQDTLQHVTNYFTANGSSLAQAHDQAIQWIGQQVQAQASFLGYMDAFWVLMLISLSAVPLALALRKVKLGGPVHMGH</sequence>
<proteinExistence type="predicted"/>
<protein>
    <submittedName>
        <fullName evidence="9">MFS transporter, DHA2 family, multidrug resistance protein</fullName>
    </submittedName>
</protein>
<name>A0A1M5IV41_9BRAD</name>
<feature type="transmembrane region" description="Helical" evidence="7">
    <location>
        <begin position="383"/>
        <end position="401"/>
    </location>
</feature>
<keyword evidence="2" id="KW-0813">Transport</keyword>
<feature type="transmembrane region" description="Helical" evidence="7">
    <location>
        <begin position="89"/>
        <end position="109"/>
    </location>
</feature>
<evidence type="ECO:0000256" key="3">
    <source>
        <dbReference type="ARBA" id="ARBA00022475"/>
    </source>
</evidence>
<dbReference type="CDD" id="cd17503">
    <property type="entry name" value="MFS_LmrB_MDR_like"/>
    <property type="match status" value="1"/>
</dbReference>
<evidence type="ECO:0000313" key="9">
    <source>
        <dbReference type="EMBL" id="SHG32174.1"/>
    </source>
</evidence>
<dbReference type="AlphaFoldDB" id="A0A1M5IV41"/>
<dbReference type="InterPro" id="IPR011701">
    <property type="entry name" value="MFS"/>
</dbReference>
<feature type="transmembrane region" description="Helical" evidence="7">
    <location>
        <begin position="247"/>
        <end position="266"/>
    </location>
</feature>
<reference evidence="9 10" key="1">
    <citation type="submission" date="2016-11" db="EMBL/GenBank/DDBJ databases">
        <authorList>
            <person name="Jaros S."/>
            <person name="Januszkiewicz K."/>
            <person name="Wedrychowicz H."/>
        </authorList>
    </citation>
    <scope>NUCLEOTIDE SEQUENCE [LARGE SCALE GENOMIC DNA]</scope>
    <source>
        <strain evidence="9 10">GAS242</strain>
    </source>
</reference>
<dbReference type="PANTHER" id="PTHR23501">
    <property type="entry name" value="MAJOR FACILITATOR SUPERFAMILY"/>
    <property type="match status" value="1"/>
</dbReference>
<comment type="subcellular location">
    <subcellularLocation>
        <location evidence="1">Cell membrane</location>
        <topology evidence="1">Multi-pass membrane protein</topology>
    </subcellularLocation>
</comment>
<feature type="transmembrane region" description="Helical" evidence="7">
    <location>
        <begin position="22"/>
        <end position="50"/>
    </location>
</feature>
<dbReference type="InterPro" id="IPR004638">
    <property type="entry name" value="EmrB-like"/>
</dbReference>
<evidence type="ECO:0000256" key="4">
    <source>
        <dbReference type="ARBA" id="ARBA00022692"/>
    </source>
</evidence>
<dbReference type="InterPro" id="IPR020846">
    <property type="entry name" value="MFS_dom"/>
</dbReference>
<feature type="transmembrane region" description="Helical" evidence="7">
    <location>
        <begin position="502"/>
        <end position="520"/>
    </location>
</feature>
<dbReference type="Pfam" id="PF07690">
    <property type="entry name" value="MFS_1"/>
    <property type="match status" value="1"/>
</dbReference>
<keyword evidence="3" id="KW-1003">Cell membrane</keyword>
<dbReference type="OrthoDB" id="9812221at2"/>
<dbReference type="PROSITE" id="PS50850">
    <property type="entry name" value="MFS"/>
    <property type="match status" value="1"/>
</dbReference>
<dbReference type="Gene3D" id="1.20.1250.20">
    <property type="entry name" value="MFS general substrate transporter like domains"/>
    <property type="match status" value="1"/>
</dbReference>
<dbReference type="PRINTS" id="PR01036">
    <property type="entry name" value="TCRTETB"/>
</dbReference>
<dbReference type="Proteomes" id="UP000190675">
    <property type="component" value="Chromosome I"/>
</dbReference>
<dbReference type="GO" id="GO:0005886">
    <property type="term" value="C:plasma membrane"/>
    <property type="evidence" value="ECO:0007669"/>
    <property type="project" value="UniProtKB-SubCell"/>
</dbReference>
<evidence type="ECO:0000256" key="2">
    <source>
        <dbReference type="ARBA" id="ARBA00022448"/>
    </source>
</evidence>
<feature type="domain" description="Major facilitator superfamily (MFS) profile" evidence="8">
    <location>
        <begin position="24"/>
        <end position="525"/>
    </location>
</feature>
<dbReference type="EMBL" id="LT670818">
    <property type="protein sequence ID" value="SHG32174.1"/>
    <property type="molecule type" value="Genomic_DNA"/>
</dbReference>
<dbReference type="InterPro" id="IPR036259">
    <property type="entry name" value="MFS_trans_sf"/>
</dbReference>
<evidence type="ECO:0000256" key="7">
    <source>
        <dbReference type="SAM" id="Phobius"/>
    </source>
</evidence>
<accession>A0A1M5IV41</accession>
<evidence type="ECO:0000256" key="6">
    <source>
        <dbReference type="ARBA" id="ARBA00023136"/>
    </source>
</evidence>
<organism evidence="9 10">
    <name type="scientific">Bradyrhizobium erythrophlei</name>
    <dbReference type="NCBI Taxonomy" id="1437360"/>
    <lineage>
        <taxon>Bacteria</taxon>
        <taxon>Pseudomonadati</taxon>
        <taxon>Pseudomonadota</taxon>
        <taxon>Alphaproteobacteria</taxon>
        <taxon>Hyphomicrobiales</taxon>
        <taxon>Nitrobacteraceae</taxon>
        <taxon>Bradyrhizobium</taxon>
    </lineage>
</organism>
<evidence type="ECO:0000313" key="10">
    <source>
        <dbReference type="Proteomes" id="UP000190675"/>
    </source>
</evidence>
<dbReference type="NCBIfam" id="TIGR00711">
    <property type="entry name" value="efflux_EmrB"/>
    <property type="match status" value="1"/>
</dbReference>
<feature type="transmembrane region" description="Helical" evidence="7">
    <location>
        <begin position="115"/>
        <end position="136"/>
    </location>
</feature>
<evidence type="ECO:0000259" key="8">
    <source>
        <dbReference type="PROSITE" id="PS50850"/>
    </source>
</evidence>
<feature type="transmembrane region" description="Helical" evidence="7">
    <location>
        <begin position="148"/>
        <end position="169"/>
    </location>
</feature>
<feature type="transmembrane region" description="Helical" evidence="7">
    <location>
        <begin position="350"/>
        <end position="371"/>
    </location>
</feature>
<evidence type="ECO:0000256" key="5">
    <source>
        <dbReference type="ARBA" id="ARBA00022989"/>
    </source>
</evidence>
<feature type="transmembrane region" description="Helical" evidence="7">
    <location>
        <begin position="287"/>
        <end position="306"/>
    </location>
</feature>
<dbReference type="PANTHER" id="PTHR23501:SF174">
    <property type="entry name" value="MULTIDRUG EXPORT PROTEIN EMRB-RELATED"/>
    <property type="match status" value="1"/>
</dbReference>
<feature type="transmembrane region" description="Helical" evidence="7">
    <location>
        <begin position="175"/>
        <end position="198"/>
    </location>
</feature>